<sequence length="543" mass="55270">MGHPALAPATPTQAWPRWFTGGPLQSSRLSPNAPGVLSFPAGPSLPQPRLPSEAPLRSRTHQGWGHRPSFRAASGAKSQDEVGGPQGSLGRASLSGPFGPWPQGGPQSRHRRHLGGGRGRGLHAPRKGAGKISVNPRRAPVGGGRGGNEQGSSGSGTPRPQVTRAQGDRGDGGPVPARKPKSEGSEGAGIPSAHARYSPGSAPSGIRSVQSRSAGSGLHRGLCPAGSELAPVGARDTLSPDPERPRSGTCGVRSGREGPLSPAPRSSRGDNALAAQSTAGTVRNRRVPGGGAVLAVGTRSPPGRAESARGREPGRAGSGGPGAGGRGAGRRGGNEKSERRKRGEGRRGEPRGGGARRAWRAGAHGACSLRSAASRPLALGSPPGRPPGAGFAGGATGRRVWLGLPRPPRPALPRRAQRAWARSPSAAPPAPRPPPARPAAPRRTGRPGGRWLPQRPPGWLGSARLGAVREGAGPARREGAFKATHTPPSAEHRAREPGGLATRGTRKRPALTGVEADSPERTPVDLGVRRGSGLGAYSGPTFP</sequence>
<proteinExistence type="predicted"/>
<protein>
    <submittedName>
        <fullName evidence="1">Uncharacterized protein</fullName>
    </submittedName>
</protein>
<dbReference type="Proteomes" id="UP001162501">
    <property type="component" value="Chromosome 5"/>
</dbReference>
<organism evidence="1 2">
    <name type="scientific">Rangifer tarandus platyrhynchus</name>
    <name type="common">Svalbard reindeer</name>
    <dbReference type="NCBI Taxonomy" id="3082113"/>
    <lineage>
        <taxon>Eukaryota</taxon>
        <taxon>Metazoa</taxon>
        <taxon>Chordata</taxon>
        <taxon>Craniata</taxon>
        <taxon>Vertebrata</taxon>
        <taxon>Euteleostomi</taxon>
        <taxon>Mammalia</taxon>
        <taxon>Eutheria</taxon>
        <taxon>Laurasiatheria</taxon>
        <taxon>Artiodactyla</taxon>
        <taxon>Ruminantia</taxon>
        <taxon>Pecora</taxon>
        <taxon>Cervidae</taxon>
        <taxon>Odocoileinae</taxon>
        <taxon>Rangifer</taxon>
    </lineage>
</organism>
<evidence type="ECO:0000313" key="1">
    <source>
        <dbReference type="EMBL" id="CAI9710953.1"/>
    </source>
</evidence>
<name>A0ACB0FDQ4_RANTA</name>
<gene>
    <name evidence="1" type="ORF">MRATA1EN3_LOCUS22166</name>
</gene>
<dbReference type="EMBL" id="OX596089">
    <property type="protein sequence ID" value="CAI9710953.1"/>
    <property type="molecule type" value="Genomic_DNA"/>
</dbReference>
<accession>A0ACB0FDQ4</accession>
<evidence type="ECO:0000313" key="2">
    <source>
        <dbReference type="Proteomes" id="UP001162501"/>
    </source>
</evidence>
<reference evidence="1" key="1">
    <citation type="submission" date="2023-05" db="EMBL/GenBank/DDBJ databases">
        <authorList>
            <consortium name="ELIXIR-Norway"/>
        </authorList>
    </citation>
    <scope>NUCLEOTIDE SEQUENCE</scope>
</reference>